<accession>A0AAW1TL38</accession>
<dbReference type="SUPFAM" id="SSF47323">
    <property type="entry name" value="Anticodon-binding domain of a subclass of class I aminoacyl-tRNA synthetases"/>
    <property type="match status" value="1"/>
</dbReference>
<dbReference type="GO" id="GO:0006429">
    <property type="term" value="P:leucyl-tRNA aminoacylation"/>
    <property type="evidence" value="ECO:0007669"/>
    <property type="project" value="InterPro"/>
</dbReference>
<protein>
    <recommendedName>
        <fullName evidence="2">leucine--tRNA ligase</fullName>
        <ecNumber evidence="2">6.1.1.4</ecNumber>
    </recommendedName>
    <alternativeName>
        <fullName evidence="8">Leucyl-tRNA synthetase</fullName>
    </alternativeName>
</protein>
<dbReference type="HAMAP" id="MF_00049_B">
    <property type="entry name" value="Leu_tRNA_synth_B"/>
    <property type="match status" value="1"/>
</dbReference>
<dbReference type="FunFam" id="3.40.50.620:FF:000077">
    <property type="entry name" value="Leucine--tRNA ligase"/>
    <property type="match status" value="1"/>
</dbReference>
<dbReference type="SUPFAM" id="SSF52374">
    <property type="entry name" value="Nucleotidylyl transferase"/>
    <property type="match status" value="1"/>
</dbReference>
<dbReference type="InterPro" id="IPR001412">
    <property type="entry name" value="aa-tRNA-synth_I_CS"/>
</dbReference>
<feature type="region of interest" description="Disordered" evidence="11">
    <location>
        <begin position="28"/>
        <end position="47"/>
    </location>
</feature>
<dbReference type="CDD" id="cd00812">
    <property type="entry name" value="LeuRS_core"/>
    <property type="match status" value="1"/>
</dbReference>
<dbReference type="InterPro" id="IPR025709">
    <property type="entry name" value="Leu_tRNA-synth_edit"/>
</dbReference>
<dbReference type="GO" id="GO:0005739">
    <property type="term" value="C:mitochondrion"/>
    <property type="evidence" value="ECO:0007669"/>
    <property type="project" value="UniProtKB-ARBA"/>
</dbReference>
<dbReference type="Gene3D" id="1.10.730.10">
    <property type="entry name" value="Isoleucyl-tRNA Synthetase, Domain 1"/>
    <property type="match status" value="1"/>
</dbReference>
<dbReference type="InterPro" id="IPR009080">
    <property type="entry name" value="tRNAsynth_Ia_anticodon-bd"/>
</dbReference>
<dbReference type="GO" id="GO:0004823">
    <property type="term" value="F:leucine-tRNA ligase activity"/>
    <property type="evidence" value="ECO:0007669"/>
    <property type="project" value="UniProtKB-EC"/>
</dbReference>
<dbReference type="InterPro" id="IPR009008">
    <property type="entry name" value="Val/Leu/Ile-tRNA-synth_edit"/>
</dbReference>
<dbReference type="Gene3D" id="3.90.740.10">
    <property type="entry name" value="Valyl/Leucyl/Isoleucyl-tRNA synthetase, editing domain"/>
    <property type="match status" value="1"/>
</dbReference>
<keyword evidence="5 10" id="KW-0067">ATP-binding</keyword>
<feature type="region of interest" description="Disordered" evidence="11">
    <location>
        <begin position="341"/>
        <end position="361"/>
    </location>
</feature>
<dbReference type="GO" id="GO:0005829">
    <property type="term" value="C:cytosol"/>
    <property type="evidence" value="ECO:0007669"/>
    <property type="project" value="TreeGrafter"/>
</dbReference>
<dbReference type="Pfam" id="PF00133">
    <property type="entry name" value="tRNA-synt_1"/>
    <property type="match status" value="2"/>
</dbReference>
<evidence type="ECO:0000313" key="16">
    <source>
        <dbReference type="Proteomes" id="UP001485043"/>
    </source>
</evidence>
<evidence type="ECO:0000256" key="7">
    <source>
        <dbReference type="ARBA" id="ARBA00023146"/>
    </source>
</evidence>
<sequence length="900" mass="101478">MLRAAVWRRQGHLTRCVRSCIARATSSAPAKSEVAGPAPSEPQKPASYPFTQIEQKWQQYWRERKTFRTPDVGELDTSKPKFYALDMFPYPSGAGLHVGHPEGYTATDIIARYKRMRGCNVLHPIGFDAFGLPAEQYALQTGTHPAVTTARNIDRFREQLQSLGFSYDWDRELSTTDPEYYKWTQWIFVQLFKRGLAYQAEVPVNWCPALGTVLSNEEVIDGKSERGDHPVVRQPMKQWMLRITAYADRLLEDLEGLDWASSIKDMQRNWIGRSEGAIIRFPLPSGEQSLEVFTTRPDTLFGATYMVIAPEHPLLPALTAPEQQEAVQAYVAAATSKSDLQRTELQKSKTGVPTGGSATNPATGAEVPIWVADYVLGSYGSGAIMAVPAHDTRDFEFAHAFGLPMQQVVEATDGKTELPFAGTGRAVHSSSQESGLDLEGLGSLDAKERVLAWLQEQGHGQRQTNYKLRDWLFARQRYWGEPFPIEAQAVEESSLPLLLPETADFKPTGQPDSPLANITDWVNFTDPHTGQRFRRETLTMPQWAGSCWYYLRYLQPWNHDRIMDEQLEQYWMPVDLYVGGAEHAVLHLLYARFWHKVLYDIGVVNTKEPFQRLVSQGMILGEVEYTAFQDSQQSWVEEHHPEAKAISIQEADVDKNASGFTLRSHPDVRVSSRAHKMSKSRGNVVNPDDIVASHGADSLRLFEMFLGPLQDTKVWQSKGVEGVYRFLMRAWRLISSGVSSDQPSKDQLRLLHATIKRVTEDTEEMRFNTAISGMMEFVNGAQKWKGLPPRAGVEPFVLLLAPYAPHLAEELWQMLGHEESLAYAPWPEYDPQLLEEDTITLPVQVNGKLRGTVEVPKDVDQEAARTAAMELQNVSKFLEGKALKKVIFVPGRILNFIVGK</sequence>
<keyword evidence="7 10" id="KW-0030">Aminoacyl-tRNA synthetase</keyword>
<comment type="caution">
    <text evidence="15">The sequence shown here is derived from an EMBL/GenBank/DDBJ whole genome shotgun (WGS) entry which is preliminary data.</text>
</comment>
<dbReference type="SUPFAM" id="SSF50677">
    <property type="entry name" value="ValRS/IleRS/LeuRS editing domain"/>
    <property type="match status" value="1"/>
</dbReference>
<evidence type="ECO:0000259" key="13">
    <source>
        <dbReference type="Pfam" id="PF08264"/>
    </source>
</evidence>
<evidence type="ECO:0000313" key="15">
    <source>
        <dbReference type="EMBL" id="KAK9868559.1"/>
    </source>
</evidence>
<dbReference type="PRINTS" id="PR00985">
    <property type="entry name" value="TRNASYNTHLEU"/>
</dbReference>
<dbReference type="FunFam" id="3.40.50.620:FF:000056">
    <property type="entry name" value="Leucine--tRNA ligase"/>
    <property type="match status" value="1"/>
</dbReference>
<dbReference type="PANTHER" id="PTHR43740">
    <property type="entry name" value="LEUCYL-TRNA SYNTHETASE"/>
    <property type="match status" value="1"/>
</dbReference>
<name>A0AAW1TL38_9CHLO</name>
<dbReference type="FunFam" id="1.10.730.10:FF:000012">
    <property type="entry name" value="Leucine--tRNA ligase"/>
    <property type="match status" value="1"/>
</dbReference>
<dbReference type="Gene3D" id="3.40.50.620">
    <property type="entry name" value="HUPs"/>
    <property type="match status" value="2"/>
</dbReference>
<dbReference type="AlphaFoldDB" id="A0AAW1TL38"/>
<dbReference type="CDD" id="cd07958">
    <property type="entry name" value="Anticodon_Ia_Leu_BEm"/>
    <property type="match status" value="1"/>
</dbReference>
<keyword evidence="6 10" id="KW-0648">Protein biosynthesis</keyword>
<evidence type="ECO:0000256" key="2">
    <source>
        <dbReference type="ARBA" id="ARBA00013164"/>
    </source>
</evidence>
<keyword evidence="3 10" id="KW-0436">Ligase</keyword>
<keyword evidence="4 10" id="KW-0547">Nucleotide-binding</keyword>
<dbReference type="PROSITE" id="PS00178">
    <property type="entry name" value="AA_TRNA_LIGASE_I"/>
    <property type="match status" value="1"/>
</dbReference>
<evidence type="ECO:0000256" key="1">
    <source>
        <dbReference type="ARBA" id="ARBA00005594"/>
    </source>
</evidence>
<evidence type="ECO:0000256" key="10">
    <source>
        <dbReference type="RuleBase" id="RU363035"/>
    </source>
</evidence>
<dbReference type="Pfam" id="PF13603">
    <property type="entry name" value="tRNA-synt_1_2"/>
    <property type="match status" value="1"/>
</dbReference>
<feature type="domain" description="Methionyl/Valyl/Leucyl/Isoleucyl-tRNA synthetase anticodon-binding" evidence="13">
    <location>
        <begin position="748"/>
        <end position="860"/>
    </location>
</feature>
<evidence type="ECO:0000256" key="3">
    <source>
        <dbReference type="ARBA" id="ARBA00022598"/>
    </source>
</evidence>
<dbReference type="EMBL" id="JALJOV010000023">
    <property type="protein sequence ID" value="KAK9868559.1"/>
    <property type="molecule type" value="Genomic_DNA"/>
</dbReference>
<dbReference type="GO" id="GO:0002161">
    <property type="term" value="F:aminoacyl-tRNA deacylase activity"/>
    <property type="evidence" value="ECO:0007669"/>
    <property type="project" value="InterPro"/>
</dbReference>
<comment type="similarity">
    <text evidence="1 10">Belongs to the class-I aminoacyl-tRNA synthetase family.</text>
</comment>
<dbReference type="InterPro" id="IPR013155">
    <property type="entry name" value="M/V/L/I-tRNA-synth_anticd-bd"/>
</dbReference>
<evidence type="ECO:0000256" key="4">
    <source>
        <dbReference type="ARBA" id="ARBA00022741"/>
    </source>
</evidence>
<dbReference type="FunFam" id="1.10.730.10:FF:000011">
    <property type="entry name" value="Leucine--tRNA ligase chloroplastic/mitochondrial"/>
    <property type="match status" value="1"/>
</dbReference>
<dbReference type="Proteomes" id="UP001485043">
    <property type="component" value="Unassembled WGS sequence"/>
</dbReference>
<evidence type="ECO:0000259" key="12">
    <source>
        <dbReference type="Pfam" id="PF00133"/>
    </source>
</evidence>
<feature type="compositionally biased region" description="Polar residues" evidence="11">
    <location>
        <begin position="348"/>
        <end position="361"/>
    </location>
</feature>
<dbReference type="PANTHER" id="PTHR43740:SF2">
    <property type="entry name" value="LEUCINE--TRNA LIGASE, MITOCHONDRIAL"/>
    <property type="match status" value="1"/>
</dbReference>
<keyword evidence="16" id="KW-1185">Reference proteome</keyword>
<evidence type="ECO:0000256" key="6">
    <source>
        <dbReference type="ARBA" id="ARBA00022917"/>
    </source>
</evidence>
<feature type="domain" description="Aminoacyl-tRNA synthetase class Ia" evidence="12">
    <location>
        <begin position="56"/>
        <end position="265"/>
    </location>
</feature>
<dbReference type="GO" id="GO:0048608">
    <property type="term" value="P:reproductive structure development"/>
    <property type="evidence" value="ECO:0007669"/>
    <property type="project" value="UniProtKB-ARBA"/>
</dbReference>
<evidence type="ECO:0000256" key="11">
    <source>
        <dbReference type="SAM" id="MobiDB-lite"/>
    </source>
</evidence>
<dbReference type="EC" id="6.1.1.4" evidence="2"/>
<feature type="domain" description="Leucyl-tRNA synthetase editing" evidence="14">
    <location>
        <begin position="268"/>
        <end position="453"/>
    </location>
</feature>
<dbReference type="InterPro" id="IPR014729">
    <property type="entry name" value="Rossmann-like_a/b/a_fold"/>
</dbReference>
<organism evidence="15 16">
    <name type="scientific">Apatococcus fuscideae</name>
    <dbReference type="NCBI Taxonomy" id="2026836"/>
    <lineage>
        <taxon>Eukaryota</taxon>
        <taxon>Viridiplantae</taxon>
        <taxon>Chlorophyta</taxon>
        <taxon>core chlorophytes</taxon>
        <taxon>Trebouxiophyceae</taxon>
        <taxon>Chlorellales</taxon>
        <taxon>Chlorellaceae</taxon>
        <taxon>Apatococcus</taxon>
    </lineage>
</organism>
<gene>
    <name evidence="15" type="ORF">WJX84_010001</name>
</gene>
<reference evidence="15 16" key="1">
    <citation type="journal article" date="2024" name="Nat. Commun.">
        <title>Phylogenomics reveals the evolutionary origins of lichenization in chlorophyte algae.</title>
        <authorList>
            <person name="Puginier C."/>
            <person name="Libourel C."/>
            <person name="Otte J."/>
            <person name="Skaloud P."/>
            <person name="Haon M."/>
            <person name="Grisel S."/>
            <person name="Petersen M."/>
            <person name="Berrin J.G."/>
            <person name="Delaux P.M."/>
            <person name="Dal Grande F."/>
            <person name="Keller J."/>
        </authorList>
    </citation>
    <scope>NUCLEOTIDE SEQUENCE [LARGE SCALE GENOMIC DNA]</scope>
    <source>
        <strain evidence="15 16">SAG 2523</strain>
    </source>
</reference>
<evidence type="ECO:0000256" key="5">
    <source>
        <dbReference type="ARBA" id="ARBA00022840"/>
    </source>
</evidence>
<evidence type="ECO:0000256" key="9">
    <source>
        <dbReference type="ARBA" id="ARBA00047469"/>
    </source>
</evidence>
<dbReference type="GO" id="GO:0009791">
    <property type="term" value="P:post-embryonic development"/>
    <property type="evidence" value="ECO:0007669"/>
    <property type="project" value="UniProtKB-ARBA"/>
</dbReference>
<dbReference type="Pfam" id="PF08264">
    <property type="entry name" value="Anticodon_1"/>
    <property type="match status" value="1"/>
</dbReference>
<comment type="catalytic activity">
    <reaction evidence="9">
        <text>tRNA(Leu) + L-leucine + ATP = L-leucyl-tRNA(Leu) + AMP + diphosphate</text>
        <dbReference type="Rhea" id="RHEA:11688"/>
        <dbReference type="Rhea" id="RHEA-COMP:9613"/>
        <dbReference type="Rhea" id="RHEA-COMP:9622"/>
        <dbReference type="ChEBI" id="CHEBI:30616"/>
        <dbReference type="ChEBI" id="CHEBI:33019"/>
        <dbReference type="ChEBI" id="CHEBI:57427"/>
        <dbReference type="ChEBI" id="CHEBI:78442"/>
        <dbReference type="ChEBI" id="CHEBI:78494"/>
        <dbReference type="ChEBI" id="CHEBI:456215"/>
        <dbReference type="EC" id="6.1.1.4"/>
    </reaction>
</comment>
<dbReference type="NCBIfam" id="TIGR00396">
    <property type="entry name" value="leuS_bact"/>
    <property type="match status" value="1"/>
</dbReference>
<dbReference type="InterPro" id="IPR002302">
    <property type="entry name" value="Leu-tRNA-ligase"/>
</dbReference>
<dbReference type="InterPro" id="IPR002300">
    <property type="entry name" value="aa-tRNA-synth_Ia"/>
</dbReference>
<dbReference type="GO" id="GO:0005524">
    <property type="term" value="F:ATP binding"/>
    <property type="evidence" value="ECO:0007669"/>
    <property type="project" value="UniProtKB-KW"/>
</dbReference>
<evidence type="ECO:0000259" key="14">
    <source>
        <dbReference type="Pfam" id="PF13603"/>
    </source>
</evidence>
<feature type="domain" description="Aminoacyl-tRNA synthetase class Ia" evidence="12">
    <location>
        <begin position="673"/>
        <end position="703"/>
    </location>
</feature>
<proteinExistence type="inferred from homology"/>
<evidence type="ECO:0000256" key="8">
    <source>
        <dbReference type="ARBA" id="ARBA00030520"/>
    </source>
</evidence>